<protein>
    <submittedName>
        <fullName evidence="2">Uncharacterized protein</fullName>
    </submittedName>
</protein>
<feature type="region of interest" description="Disordered" evidence="1">
    <location>
        <begin position="150"/>
        <end position="193"/>
    </location>
</feature>
<evidence type="ECO:0000256" key="1">
    <source>
        <dbReference type="SAM" id="MobiDB-lite"/>
    </source>
</evidence>
<gene>
    <name evidence="2" type="ORF">Tco_1044486</name>
</gene>
<keyword evidence="3" id="KW-1185">Reference proteome</keyword>
<name>A0ABQ5GQ21_9ASTR</name>
<accession>A0ABQ5GQ21</accession>
<dbReference type="Proteomes" id="UP001151760">
    <property type="component" value="Unassembled WGS sequence"/>
</dbReference>
<reference evidence="2" key="1">
    <citation type="journal article" date="2022" name="Int. J. Mol. Sci.">
        <title>Draft Genome of Tanacetum Coccineum: Genomic Comparison of Closely Related Tanacetum-Family Plants.</title>
        <authorList>
            <person name="Yamashiro T."/>
            <person name="Shiraishi A."/>
            <person name="Nakayama K."/>
            <person name="Satake H."/>
        </authorList>
    </citation>
    <scope>NUCLEOTIDE SEQUENCE</scope>
</reference>
<comment type="caution">
    <text evidence="2">The sequence shown here is derived from an EMBL/GenBank/DDBJ whole genome shotgun (WGS) entry which is preliminary data.</text>
</comment>
<proteinExistence type="predicted"/>
<sequence>MVNLLCNQKEKKVIPTTDEKKERSDWNVLDVVEPNHLIGDCPKPTRNKDQKAFIRGSWSDSKNDTEDKTNDETCLMAQSLNECNSCDEFKLENAKLKETRVKFVKFDKTVNSLREMLNNQKSPTCKIVSGYHQKPENHIQNATKLSMEVGKGTVQNQGKSPKKPKSESKLKESISQTGAGTEDTKWIANLKPI</sequence>
<evidence type="ECO:0000313" key="2">
    <source>
        <dbReference type="EMBL" id="GJT77761.1"/>
    </source>
</evidence>
<evidence type="ECO:0000313" key="3">
    <source>
        <dbReference type="Proteomes" id="UP001151760"/>
    </source>
</evidence>
<reference evidence="2" key="2">
    <citation type="submission" date="2022-01" db="EMBL/GenBank/DDBJ databases">
        <authorList>
            <person name="Yamashiro T."/>
            <person name="Shiraishi A."/>
            <person name="Satake H."/>
            <person name="Nakayama K."/>
        </authorList>
    </citation>
    <scope>NUCLEOTIDE SEQUENCE</scope>
</reference>
<dbReference type="EMBL" id="BQNB010018743">
    <property type="protein sequence ID" value="GJT77761.1"/>
    <property type="molecule type" value="Genomic_DNA"/>
</dbReference>
<organism evidence="2 3">
    <name type="scientific">Tanacetum coccineum</name>
    <dbReference type="NCBI Taxonomy" id="301880"/>
    <lineage>
        <taxon>Eukaryota</taxon>
        <taxon>Viridiplantae</taxon>
        <taxon>Streptophyta</taxon>
        <taxon>Embryophyta</taxon>
        <taxon>Tracheophyta</taxon>
        <taxon>Spermatophyta</taxon>
        <taxon>Magnoliopsida</taxon>
        <taxon>eudicotyledons</taxon>
        <taxon>Gunneridae</taxon>
        <taxon>Pentapetalae</taxon>
        <taxon>asterids</taxon>
        <taxon>campanulids</taxon>
        <taxon>Asterales</taxon>
        <taxon>Asteraceae</taxon>
        <taxon>Asteroideae</taxon>
        <taxon>Anthemideae</taxon>
        <taxon>Anthemidinae</taxon>
        <taxon>Tanacetum</taxon>
    </lineage>
</organism>